<evidence type="ECO:0000313" key="5">
    <source>
        <dbReference type="Proteomes" id="UP001301958"/>
    </source>
</evidence>
<protein>
    <recommendedName>
        <fullName evidence="3">CCZ1/INTU/HSP4 first Longin domain-containing protein</fullName>
    </recommendedName>
</protein>
<gene>
    <name evidence="4" type="ORF">QBC38DRAFT_469834</name>
</gene>
<feature type="region of interest" description="Disordered" evidence="2">
    <location>
        <begin position="427"/>
        <end position="454"/>
    </location>
</feature>
<evidence type="ECO:0000256" key="2">
    <source>
        <dbReference type="SAM" id="MobiDB-lite"/>
    </source>
</evidence>
<dbReference type="Pfam" id="PF19031">
    <property type="entry name" value="Intu_longin_1"/>
    <property type="match status" value="1"/>
</dbReference>
<dbReference type="AlphaFoldDB" id="A0AAN7BWG7"/>
<feature type="compositionally biased region" description="Gly residues" evidence="2">
    <location>
        <begin position="697"/>
        <end position="711"/>
    </location>
</feature>
<dbReference type="InterPro" id="IPR043987">
    <property type="entry name" value="CCZ1/INTU/HSP4_longin_1"/>
</dbReference>
<feature type="compositionally biased region" description="Basic and acidic residues" evidence="2">
    <location>
        <begin position="337"/>
        <end position="347"/>
    </location>
</feature>
<feature type="region of interest" description="Disordered" evidence="2">
    <location>
        <begin position="692"/>
        <end position="730"/>
    </location>
</feature>
<accession>A0AAN7BWG7</accession>
<dbReference type="EMBL" id="MU865300">
    <property type="protein sequence ID" value="KAK4230258.1"/>
    <property type="molecule type" value="Genomic_DNA"/>
</dbReference>
<organism evidence="4 5">
    <name type="scientific">Podospora fimiseda</name>
    <dbReference type="NCBI Taxonomy" id="252190"/>
    <lineage>
        <taxon>Eukaryota</taxon>
        <taxon>Fungi</taxon>
        <taxon>Dikarya</taxon>
        <taxon>Ascomycota</taxon>
        <taxon>Pezizomycotina</taxon>
        <taxon>Sordariomycetes</taxon>
        <taxon>Sordariomycetidae</taxon>
        <taxon>Sordariales</taxon>
        <taxon>Podosporaceae</taxon>
        <taxon>Podospora</taxon>
    </lineage>
</organism>
<proteinExistence type="inferred from homology"/>
<evidence type="ECO:0000259" key="3">
    <source>
        <dbReference type="Pfam" id="PF19031"/>
    </source>
</evidence>
<feature type="region of interest" description="Disordered" evidence="2">
    <location>
        <begin position="770"/>
        <end position="797"/>
    </location>
</feature>
<feature type="domain" description="CCZ1/INTU/HSP4 first Longin" evidence="3">
    <location>
        <begin position="47"/>
        <end position="148"/>
    </location>
</feature>
<dbReference type="GO" id="GO:0016192">
    <property type="term" value="P:vesicle-mediated transport"/>
    <property type="evidence" value="ECO:0007669"/>
    <property type="project" value="InterPro"/>
</dbReference>
<comment type="similarity">
    <text evidence="1">Belongs to the CCZ1 family.</text>
</comment>
<comment type="caution">
    <text evidence="4">The sequence shown here is derived from an EMBL/GenBank/DDBJ whole genome shotgun (WGS) entry which is preliminary data.</text>
</comment>
<dbReference type="PANTHER" id="PTHR13056:SF0">
    <property type="entry name" value="VACUOLAR FUSION PROTEIN CCZ1 HOMOLOG-RELATED"/>
    <property type="match status" value="1"/>
</dbReference>
<keyword evidence="5" id="KW-1185">Reference proteome</keyword>
<feature type="region of interest" description="Disordered" evidence="2">
    <location>
        <begin position="743"/>
        <end position="762"/>
    </location>
</feature>
<feature type="region of interest" description="Disordered" evidence="2">
    <location>
        <begin position="386"/>
        <end position="410"/>
    </location>
</feature>
<reference evidence="4" key="1">
    <citation type="journal article" date="2023" name="Mol. Phylogenet. Evol.">
        <title>Genome-scale phylogeny and comparative genomics of the fungal order Sordariales.</title>
        <authorList>
            <person name="Hensen N."/>
            <person name="Bonometti L."/>
            <person name="Westerberg I."/>
            <person name="Brannstrom I.O."/>
            <person name="Guillou S."/>
            <person name="Cros-Aarteil S."/>
            <person name="Calhoun S."/>
            <person name="Haridas S."/>
            <person name="Kuo A."/>
            <person name="Mondo S."/>
            <person name="Pangilinan J."/>
            <person name="Riley R."/>
            <person name="LaButti K."/>
            <person name="Andreopoulos B."/>
            <person name="Lipzen A."/>
            <person name="Chen C."/>
            <person name="Yan M."/>
            <person name="Daum C."/>
            <person name="Ng V."/>
            <person name="Clum A."/>
            <person name="Steindorff A."/>
            <person name="Ohm R.A."/>
            <person name="Martin F."/>
            <person name="Silar P."/>
            <person name="Natvig D.O."/>
            <person name="Lalanne C."/>
            <person name="Gautier V."/>
            <person name="Ament-Velasquez S.L."/>
            <person name="Kruys A."/>
            <person name="Hutchinson M.I."/>
            <person name="Powell A.J."/>
            <person name="Barry K."/>
            <person name="Miller A.N."/>
            <person name="Grigoriev I.V."/>
            <person name="Debuchy R."/>
            <person name="Gladieux P."/>
            <person name="Hiltunen Thoren M."/>
            <person name="Johannesson H."/>
        </authorList>
    </citation>
    <scope>NUCLEOTIDE SEQUENCE</scope>
    <source>
        <strain evidence="4">CBS 990.96</strain>
    </source>
</reference>
<dbReference type="InterPro" id="IPR013176">
    <property type="entry name" value="Ccz1"/>
</dbReference>
<sequence length="817" mass="89055">MASPTIGTASQQQPQPHQITPAQLGFLSLYNPSLSSSREDQSSLFEQIVYYNSVKSQSSFNRQQQQRKKRQDAAGGAGDEGREEMNEQLRQIGLAQGMIEFAKGFSRGKSVEVVDTEGRRVVLKELEPGWWVLASIDLTKLSESEYSSREVKPATLLLQDLLRAHAVFLLHHDSSLSSLYVRIGREKFVSILKRYWDGFVAGWNVLLCGNPAVGIFGGIKIAACGELGIGVGEEERGSGEREVLEGLVGRIEGLVDVVVGRFGTDESSEENGDTEIGGEDGAVFLGVNALSRKSLRAICWWMEDIYLWGENAYGVGDSPSATREEMMRRRRRRRRRMERERKAKEEEGKEEEEGVMSGNEGGGSMSGMNNLFGYLTLGYGTSWSLSGSPSKESTLAKVAEQQQQLTRPPLSRRTLKDVHSGNFLIGFTGDVDNGGSGTDESGTPGSADHQEEVGNSRTLLRTLTVELEQEGDDLPEYQKTKDLGSQDTELALTPGSKEENDEYIPDTTSTTFDSQDRNKTKKLRVVVYVNKPFIYVFLFELRTHSLALEGFYKSLHMQLTPLHKPLLVSTRYRPERPDTTGDESSTRTKGVSAASAQIYDLVWDPVGLTIHSTLPNIPEPWRSHIPNPVLSSSKNKRMMQWNRVEAINTHNQILNIIGSTRSGGDAQREFERTCKTSRGWWIVWTRILEGNNNQRGGIQGGGSSGGGGGGDSTALTSESGNYEGEEEENEIKVTKEILLIRKAGDGSGHGGHGGHGSSLGGSVSAVVASATGGEGKKDGGGSGGSGGGGWTDGASRLAQGIGVDTRRYIEGLLSMNR</sequence>
<evidence type="ECO:0000313" key="4">
    <source>
        <dbReference type="EMBL" id="KAK4230258.1"/>
    </source>
</evidence>
<feature type="region of interest" description="Disordered" evidence="2">
    <location>
        <begin position="59"/>
        <end position="84"/>
    </location>
</feature>
<evidence type="ECO:0000256" key="1">
    <source>
        <dbReference type="ARBA" id="ARBA00005352"/>
    </source>
</evidence>
<feature type="region of interest" description="Disordered" evidence="2">
    <location>
        <begin position="469"/>
        <end position="515"/>
    </location>
</feature>
<feature type="compositionally biased region" description="Gly residues" evidence="2">
    <location>
        <begin position="745"/>
        <end position="759"/>
    </location>
</feature>
<feature type="compositionally biased region" description="Gly residues" evidence="2">
    <location>
        <begin position="780"/>
        <end position="791"/>
    </location>
</feature>
<dbReference type="PANTHER" id="PTHR13056">
    <property type="entry name" value="VACUOLAR FUSION PROTEIN CCZ1 HOMOLOG-RELATED"/>
    <property type="match status" value="1"/>
</dbReference>
<dbReference type="Proteomes" id="UP001301958">
    <property type="component" value="Unassembled WGS sequence"/>
</dbReference>
<reference evidence="4" key="2">
    <citation type="submission" date="2023-05" db="EMBL/GenBank/DDBJ databases">
        <authorList>
            <consortium name="Lawrence Berkeley National Laboratory"/>
            <person name="Steindorff A."/>
            <person name="Hensen N."/>
            <person name="Bonometti L."/>
            <person name="Westerberg I."/>
            <person name="Brannstrom I.O."/>
            <person name="Guillou S."/>
            <person name="Cros-Aarteil S."/>
            <person name="Calhoun S."/>
            <person name="Haridas S."/>
            <person name="Kuo A."/>
            <person name="Mondo S."/>
            <person name="Pangilinan J."/>
            <person name="Riley R."/>
            <person name="Labutti K."/>
            <person name="Andreopoulos B."/>
            <person name="Lipzen A."/>
            <person name="Chen C."/>
            <person name="Yanf M."/>
            <person name="Daum C."/>
            <person name="Ng V."/>
            <person name="Clum A."/>
            <person name="Ohm R."/>
            <person name="Martin F."/>
            <person name="Silar P."/>
            <person name="Natvig D."/>
            <person name="Lalanne C."/>
            <person name="Gautier V."/>
            <person name="Ament-Velasquez S.L."/>
            <person name="Kruys A."/>
            <person name="Hutchinson M.I."/>
            <person name="Powell A.J."/>
            <person name="Barry K."/>
            <person name="Miller A.N."/>
            <person name="Grigoriev I.V."/>
            <person name="Debuchy R."/>
            <person name="Gladieux P."/>
            <person name="Thoren M.H."/>
            <person name="Johannesson H."/>
        </authorList>
    </citation>
    <scope>NUCLEOTIDE SEQUENCE</scope>
    <source>
        <strain evidence="4">CBS 990.96</strain>
    </source>
</reference>
<name>A0AAN7BWG7_9PEZI</name>
<dbReference type="GO" id="GO:0035658">
    <property type="term" value="C:Mon1-Ccz1 complex"/>
    <property type="evidence" value="ECO:0007669"/>
    <property type="project" value="InterPro"/>
</dbReference>
<feature type="region of interest" description="Disordered" evidence="2">
    <location>
        <begin position="318"/>
        <end position="363"/>
    </location>
</feature>
<feature type="region of interest" description="Disordered" evidence="2">
    <location>
        <begin position="1"/>
        <end position="20"/>
    </location>
</feature>